<dbReference type="OrthoDB" id="2148857at2"/>
<dbReference type="RefSeq" id="WP_057741810.1">
    <property type="nucleotide sequence ID" value="NZ_JQBW01000010.1"/>
</dbReference>
<dbReference type="PATRIC" id="fig|396268.3.peg.896"/>
<comment type="caution">
    <text evidence="1">The sequence shown here is derived from an EMBL/GenBank/DDBJ whole genome shotgun (WGS) entry which is preliminary data.</text>
</comment>
<accession>A0A0R2I7A6</accession>
<dbReference type="EMBL" id="JQBW01000010">
    <property type="protein sequence ID" value="KRN58437.1"/>
    <property type="molecule type" value="Genomic_DNA"/>
</dbReference>
<evidence type="ECO:0000313" key="1">
    <source>
        <dbReference type="EMBL" id="KRN58437.1"/>
    </source>
</evidence>
<gene>
    <name evidence="1" type="ORF">IV45_GL000884</name>
</gene>
<dbReference type="Proteomes" id="UP000050934">
    <property type="component" value="Unassembled WGS sequence"/>
</dbReference>
<organism evidence="1 2">
    <name type="scientific">Limosilactobacillus secaliphilus</name>
    <dbReference type="NCBI Taxonomy" id="396268"/>
    <lineage>
        <taxon>Bacteria</taxon>
        <taxon>Bacillati</taxon>
        <taxon>Bacillota</taxon>
        <taxon>Bacilli</taxon>
        <taxon>Lactobacillales</taxon>
        <taxon>Lactobacillaceae</taxon>
        <taxon>Limosilactobacillus</taxon>
    </lineage>
</organism>
<keyword evidence="2" id="KW-1185">Reference proteome</keyword>
<sequence>MKLTVADYLEQLPNARHEQVTTTAAKVQQASTVKAGLQFMQDACDSGYLANYEWQVKVPNGDPLSVRLENNLINVPMADAQRLNGKLLNKDEEYVVKLYMVAEGDQLNKSNLRIDELAPDASQAGSSATVKQFQAWVADQLAQLSENRAAEKK</sequence>
<evidence type="ECO:0000313" key="2">
    <source>
        <dbReference type="Proteomes" id="UP000050934"/>
    </source>
</evidence>
<dbReference type="STRING" id="396268.IV45_GL000884"/>
<protein>
    <submittedName>
        <fullName evidence="1">Uncharacterized protein</fullName>
    </submittedName>
</protein>
<dbReference type="AlphaFoldDB" id="A0A0R2I7A6"/>
<name>A0A0R2I7A6_9LACO</name>
<reference evidence="1 2" key="1">
    <citation type="journal article" date="2015" name="Genome Announc.">
        <title>Expanding the biotechnology potential of lactobacilli through comparative genomics of 213 strains and associated genera.</title>
        <authorList>
            <person name="Sun Z."/>
            <person name="Harris H.M."/>
            <person name="McCann A."/>
            <person name="Guo C."/>
            <person name="Argimon S."/>
            <person name="Zhang W."/>
            <person name="Yang X."/>
            <person name="Jeffery I.B."/>
            <person name="Cooney J.C."/>
            <person name="Kagawa T.F."/>
            <person name="Liu W."/>
            <person name="Song Y."/>
            <person name="Salvetti E."/>
            <person name="Wrobel A."/>
            <person name="Rasinkangas P."/>
            <person name="Parkhill J."/>
            <person name="Rea M.C."/>
            <person name="O'Sullivan O."/>
            <person name="Ritari J."/>
            <person name="Douillard F.P."/>
            <person name="Paul Ross R."/>
            <person name="Yang R."/>
            <person name="Briner A.E."/>
            <person name="Felis G.E."/>
            <person name="de Vos W.M."/>
            <person name="Barrangou R."/>
            <person name="Klaenhammer T.R."/>
            <person name="Caufield P.W."/>
            <person name="Cui Y."/>
            <person name="Zhang H."/>
            <person name="O'Toole P.W."/>
        </authorList>
    </citation>
    <scope>NUCLEOTIDE SEQUENCE [LARGE SCALE GENOMIC DNA]</scope>
    <source>
        <strain evidence="1 2">DSM 17896</strain>
    </source>
</reference>
<proteinExistence type="predicted"/>